<gene>
    <name evidence="2" type="ORF">GCM10009749_02570</name>
</gene>
<comment type="caution">
    <text evidence="2">The sequence shown here is derived from an EMBL/GenBank/DDBJ whole genome shotgun (WGS) entry which is preliminary data.</text>
</comment>
<sequence>MPRRREGRLVDLEVDILGAGIELQAEHDDFYGFALAKRIADRAGATALTAHGTLYKALSRLAERGLVESEWEDPGIAAEAGRPRRRLYRVTGAGVAACRAETEQRSLLAPSPRSAFA</sequence>
<accession>A0ABN2LSR3</accession>
<dbReference type="InterPro" id="IPR036388">
    <property type="entry name" value="WH-like_DNA-bd_sf"/>
</dbReference>
<dbReference type="InterPro" id="IPR052509">
    <property type="entry name" value="Metal_resp_DNA-bind_regulator"/>
</dbReference>
<dbReference type="PANTHER" id="PTHR33169">
    <property type="entry name" value="PADR-FAMILY TRANSCRIPTIONAL REGULATOR"/>
    <property type="match status" value="1"/>
</dbReference>
<dbReference type="RefSeq" id="WP_344292611.1">
    <property type="nucleotide sequence ID" value="NZ_BAAANJ010000001.1"/>
</dbReference>
<reference evidence="2 3" key="1">
    <citation type="journal article" date="2019" name="Int. J. Syst. Evol. Microbiol.">
        <title>The Global Catalogue of Microorganisms (GCM) 10K type strain sequencing project: providing services to taxonomists for standard genome sequencing and annotation.</title>
        <authorList>
            <consortium name="The Broad Institute Genomics Platform"/>
            <consortium name="The Broad Institute Genome Sequencing Center for Infectious Disease"/>
            <person name="Wu L."/>
            <person name="Ma J."/>
        </authorList>
    </citation>
    <scope>NUCLEOTIDE SEQUENCE [LARGE SCALE GENOMIC DNA]</scope>
    <source>
        <strain evidence="2 3">JCM 14322</strain>
    </source>
</reference>
<dbReference type="SUPFAM" id="SSF46785">
    <property type="entry name" value="Winged helix' DNA-binding domain"/>
    <property type="match status" value="1"/>
</dbReference>
<dbReference type="Pfam" id="PF03551">
    <property type="entry name" value="PadR"/>
    <property type="match status" value="1"/>
</dbReference>
<evidence type="ECO:0000313" key="2">
    <source>
        <dbReference type="EMBL" id="GAA1798418.1"/>
    </source>
</evidence>
<protein>
    <recommendedName>
        <fullName evidence="1">Transcription regulator PadR N-terminal domain-containing protein</fullName>
    </recommendedName>
</protein>
<feature type="domain" description="Transcription regulator PadR N-terminal" evidence="1">
    <location>
        <begin position="27"/>
        <end position="98"/>
    </location>
</feature>
<keyword evidence="3" id="KW-1185">Reference proteome</keyword>
<organism evidence="2 3">
    <name type="scientific">Agromyces neolithicus</name>
    <dbReference type="NCBI Taxonomy" id="269420"/>
    <lineage>
        <taxon>Bacteria</taxon>
        <taxon>Bacillati</taxon>
        <taxon>Actinomycetota</taxon>
        <taxon>Actinomycetes</taxon>
        <taxon>Micrococcales</taxon>
        <taxon>Microbacteriaceae</taxon>
        <taxon>Agromyces</taxon>
    </lineage>
</organism>
<dbReference type="PANTHER" id="PTHR33169:SF14">
    <property type="entry name" value="TRANSCRIPTIONAL REGULATOR RV3488"/>
    <property type="match status" value="1"/>
</dbReference>
<evidence type="ECO:0000259" key="1">
    <source>
        <dbReference type="Pfam" id="PF03551"/>
    </source>
</evidence>
<proteinExistence type="predicted"/>
<dbReference type="Proteomes" id="UP001500002">
    <property type="component" value="Unassembled WGS sequence"/>
</dbReference>
<dbReference type="Gene3D" id="1.10.10.10">
    <property type="entry name" value="Winged helix-like DNA-binding domain superfamily/Winged helix DNA-binding domain"/>
    <property type="match status" value="1"/>
</dbReference>
<dbReference type="InterPro" id="IPR036390">
    <property type="entry name" value="WH_DNA-bd_sf"/>
</dbReference>
<dbReference type="EMBL" id="BAAANJ010000001">
    <property type="protein sequence ID" value="GAA1798418.1"/>
    <property type="molecule type" value="Genomic_DNA"/>
</dbReference>
<evidence type="ECO:0000313" key="3">
    <source>
        <dbReference type="Proteomes" id="UP001500002"/>
    </source>
</evidence>
<name>A0ABN2LSR3_9MICO</name>
<dbReference type="InterPro" id="IPR005149">
    <property type="entry name" value="Tscrpt_reg_PadR_N"/>
</dbReference>